<dbReference type="KEGG" id="tnl:113495856"/>
<dbReference type="InterPro" id="IPR036728">
    <property type="entry name" value="PBP_GOBP_sf"/>
</dbReference>
<dbReference type="Pfam" id="PF01395">
    <property type="entry name" value="PBP_GOBP"/>
    <property type="match status" value="1"/>
</dbReference>
<dbReference type="InterPro" id="IPR006170">
    <property type="entry name" value="PBP/GOBP"/>
</dbReference>
<dbReference type="GO" id="GO:0005615">
    <property type="term" value="C:extracellular space"/>
    <property type="evidence" value="ECO:0007669"/>
    <property type="project" value="TreeGrafter"/>
</dbReference>
<protein>
    <submittedName>
        <fullName evidence="4">Uncharacterized protein LOC113495856</fullName>
    </submittedName>
</protein>
<proteinExistence type="predicted"/>
<dbReference type="FunCoup" id="A0A7E5VQN9">
    <property type="interactions" value="61"/>
</dbReference>
<dbReference type="SUPFAM" id="SSF47565">
    <property type="entry name" value="Insect pheromone/odorant-binding proteins"/>
    <property type="match status" value="1"/>
</dbReference>
<feature type="signal peptide" evidence="2">
    <location>
        <begin position="1"/>
        <end position="21"/>
    </location>
</feature>
<sequence>MSKFTCLFLCIVAASLTKVSAITDEEKAAIRALMQPIIAECSEEHDVSEGDIETAKETANADAIKPCFLGCILKKTNVIDDNGKYDVETSIEQMKKLIKSEEDIEKLEKIGKECSAVNDKEVSDGEEGCERAKLLIACYFEHKSEVPDFAEL</sequence>
<dbReference type="GO" id="GO:0005549">
    <property type="term" value="F:odorant binding"/>
    <property type="evidence" value="ECO:0007669"/>
    <property type="project" value="InterPro"/>
</dbReference>
<dbReference type="PANTHER" id="PTHR11857">
    <property type="entry name" value="ODORANT BINDING PROTEIN-RELATED"/>
    <property type="match status" value="1"/>
</dbReference>
<dbReference type="Proteomes" id="UP000322000">
    <property type="component" value="Chromosome 7"/>
</dbReference>
<reference evidence="4" key="1">
    <citation type="submission" date="2025-08" db="UniProtKB">
        <authorList>
            <consortium name="RefSeq"/>
        </authorList>
    </citation>
    <scope>IDENTIFICATION</scope>
</reference>
<evidence type="ECO:0000313" key="3">
    <source>
        <dbReference type="Proteomes" id="UP000322000"/>
    </source>
</evidence>
<keyword evidence="1 2" id="KW-0732">Signal</keyword>
<dbReference type="GO" id="GO:0007608">
    <property type="term" value="P:sensory perception of smell"/>
    <property type="evidence" value="ECO:0007669"/>
    <property type="project" value="TreeGrafter"/>
</dbReference>
<dbReference type="GeneID" id="113495856"/>
<dbReference type="CDD" id="cd23992">
    <property type="entry name" value="PBP_GOBP"/>
    <property type="match status" value="1"/>
</dbReference>
<dbReference type="OrthoDB" id="6618046at2759"/>
<evidence type="ECO:0000256" key="1">
    <source>
        <dbReference type="ARBA" id="ARBA00022729"/>
    </source>
</evidence>
<feature type="chain" id="PRO_5028995320" evidence="2">
    <location>
        <begin position="22"/>
        <end position="152"/>
    </location>
</feature>
<accession>A0A7E5VQN9</accession>
<dbReference type="InParanoid" id="A0A7E5VQN9"/>
<dbReference type="AlphaFoldDB" id="A0A7E5VQN9"/>
<dbReference type="SMART" id="SM00708">
    <property type="entry name" value="PhBP"/>
    <property type="match status" value="1"/>
</dbReference>
<dbReference type="Gene3D" id="1.10.238.20">
    <property type="entry name" value="Pheromone/general odorant binding protein domain"/>
    <property type="match status" value="1"/>
</dbReference>
<evidence type="ECO:0000256" key="2">
    <source>
        <dbReference type="SAM" id="SignalP"/>
    </source>
</evidence>
<organism evidence="3 4">
    <name type="scientific">Trichoplusia ni</name>
    <name type="common">Cabbage looper</name>
    <dbReference type="NCBI Taxonomy" id="7111"/>
    <lineage>
        <taxon>Eukaryota</taxon>
        <taxon>Metazoa</taxon>
        <taxon>Ecdysozoa</taxon>
        <taxon>Arthropoda</taxon>
        <taxon>Hexapoda</taxon>
        <taxon>Insecta</taxon>
        <taxon>Pterygota</taxon>
        <taxon>Neoptera</taxon>
        <taxon>Endopterygota</taxon>
        <taxon>Lepidoptera</taxon>
        <taxon>Glossata</taxon>
        <taxon>Ditrysia</taxon>
        <taxon>Noctuoidea</taxon>
        <taxon>Noctuidae</taxon>
        <taxon>Plusiinae</taxon>
        <taxon>Trichoplusia</taxon>
    </lineage>
</organism>
<dbReference type="RefSeq" id="XP_026730653.1">
    <property type="nucleotide sequence ID" value="XM_026874852.1"/>
</dbReference>
<gene>
    <name evidence="4" type="primary">LOC113495856</name>
</gene>
<name>A0A7E5VQN9_TRINI</name>
<evidence type="ECO:0000313" key="4">
    <source>
        <dbReference type="RefSeq" id="XP_026730653.1"/>
    </source>
</evidence>
<keyword evidence="3" id="KW-1185">Reference proteome</keyword>